<dbReference type="EMBL" id="JABFDN010000004">
    <property type="protein sequence ID" value="NPU66344.1"/>
    <property type="molecule type" value="Genomic_DNA"/>
</dbReference>
<reference evidence="4" key="1">
    <citation type="submission" date="2020-05" db="EMBL/GenBank/DDBJ databases">
        <title>Nod-independent and nitrogen-fixing Bradyrhizobium aeschynomene sp. nov. isolated from nodules of Aeschynomene indica.</title>
        <authorList>
            <person name="Zhang Z."/>
        </authorList>
    </citation>
    <scope>NUCLEOTIDE SEQUENCE</scope>
    <source>
        <strain evidence="4">83012</strain>
    </source>
</reference>
<dbReference type="Gene3D" id="3.40.640.10">
    <property type="entry name" value="Type I PLP-dependent aspartate aminotransferase-like (Major domain)"/>
    <property type="match status" value="1"/>
</dbReference>
<evidence type="ECO:0000256" key="3">
    <source>
        <dbReference type="RuleBase" id="RU003560"/>
    </source>
</evidence>
<dbReference type="PANTHER" id="PTHR43713:SF3">
    <property type="entry name" value="GLUTAMATE-1-SEMIALDEHYDE 2,1-AMINOMUTASE 1, CHLOROPLASTIC-RELATED"/>
    <property type="match status" value="1"/>
</dbReference>
<evidence type="ECO:0000313" key="5">
    <source>
        <dbReference type="Proteomes" id="UP000886476"/>
    </source>
</evidence>
<dbReference type="InterPro" id="IPR015424">
    <property type="entry name" value="PyrdxlP-dep_Trfase"/>
</dbReference>
<dbReference type="InterPro" id="IPR015422">
    <property type="entry name" value="PyrdxlP-dep_Trfase_small"/>
</dbReference>
<dbReference type="GO" id="GO:0008483">
    <property type="term" value="F:transaminase activity"/>
    <property type="evidence" value="ECO:0007669"/>
    <property type="project" value="UniProtKB-KW"/>
</dbReference>
<dbReference type="CDD" id="cd00610">
    <property type="entry name" value="OAT_like"/>
    <property type="match status" value="1"/>
</dbReference>
<gene>
    <name evidence="4" type="ORF">HL667_15170</name>
</gene>
<dbReference type="InterPro" id="IPR005814">
    <property type="entry name" value="Aminotrans_3"/>
</dbReference>
<accession>A0ABX2CDP4</accession>
<comment type="similarity">
    <text evidence="3">Belongs to the class-III pyridoxal-phosphate-dependent aminotransferase family.</text>
</comment>
<dbReference type="Gene3D" id="3.90.1150.10">
    <property type="entry name" value="Aspartate Aminotransferase, domain 1"/>
    <property type="match status" value="1"/>
</dbReference>
<evidence type="ECO:0000256" key="2">
    <source>
        <dbReference type="ARBA" id="ARBA00022898"/>
    </source>
</evidence>
<dbReference type="Pfam" id="PF00202">
    <property type="entry name" value="Aminotran_3"/>
    <property type="match status" value="1"/>
</dbReference>
<keyword evidence="2 3" id="KW-0663">Pyridoxal phosphate</keyword>
<evidence type="ECO:0000313" key="4">
    <source>
        <dbReference type="EMBL" id="NPU66344.1"/>
    </source>
</evidence>
<comment type="caution">
    <text evidence="4">The sequence shown here is derived from an EMBL/GenBank/DDBJ whole genome shotgun (WGS) entry which is preliminary data.</text>
</comment>
<proteinExistence type="inferred from homology"/>
<dbReference type="Proteomes" id="UP000886476">
    <property type="component" value="Unassembled WGS sequence"/>
</dbReference>
<keyword evidence="4" id="KW-0032">Aminotransferase</keyword>
<keyword evidence="5" id="KW-1185">Reference proteome</keyword>
<dbReference type="InterPro" id="IPR015421">
    <property type="entry name" value="PyrdxlP-dep_Trfase_major"/>
</dbReference>
<sequence length="453" mass="49018">MPQASARQTGPAQVGPRSKEAFRRASCVFPDGTTRATIERDPLPRYVSHGSGAYVFDADGRKFLDLNANFTTLIHGHAFGPVVSALERQLRDGTCFANPTEREIELAELICERVPAIERIRFCNTGTEAVMFAIKAARAWTGRPAIAKIEGAYHGAYDWVEVSQSSGPSTWGTPAEPQSVAYYKGQPASVLDEVVPLRFNDVQGAVDRIERNAHSLAAIVIDPMPSRAGLIAPDAEFVAAIQSTARAHNILIISDEVLNFRQGFAGASARYGLQPDLYTLGKIIGGGLPIGAIAGRASVMSMFDAGQSRAAVPQGGTFSANPMSMTAGLIAMQNLDHAAFARLERLGDLLRSRLMQSIERWQIAFSVTGAASLFRIHPKRRPPRDFREAFWSPSEAAIMTEMTRYFATAGIILPNGAAACLSTPMQDGDVDLIGQVFENFLSDVAQSFEWGQP</sequence>
<comment type="cofactor">
    <cofactor evidence="1">
        <name>pyridoxal 5'-phosphate</name>
        <dbReference type="ChEBI" id="CHEBI:597326"/>
    </cofactor>
</comment>
<keyword evidence="4" id="KW-0808">Transferase</keyword>
<protein>
    <submittedName>
        <fullName evidence="4">Aspartate aminotransferase family protein</fullName>
    </submittedName>
</protein>
<organism evidence="4 5">
    <name type="scientific">Bradyrhizobium aeschynomenes</name>
    <dbReference type="NCBI Taxonomy" id="2734909"/>
    <lineage>
        <taxon>Bacteria</taxon>
        <taxon>Pseudomonadati</taxon>
        <taxon>Pseudomonadota</taxon>
        <taxon>Alphaproteobacteria</taxon>
        <taxon>Hyphomicrobiales</taxon>
        <taxon>Nitrobacteraceae</taxon>
        <taxon>Bradyrhizobium</taxon>
    </lineage>
</organism>
<dbReference type="SUPFAM" id="SSF53383">
    <property type="entry name" value="PLP-dependent transferases"/>
    <property type="match status" value="1"/>
</dbReference>
<evidence type="ECO:0000256" key="1">
    <source>
        <dbReference type="ARBA" id="ARBA00001933"/>
    </source>
</evidence>
<name>A0ABX2CDP4_9BRAD</name>
<dbReference type="PANTHER" id="PTHR43713">
    <property type="entry name" value="GLUTAMATE-1-SEMIALDEHYDE 2,1-AMINOMUTASE"/>
    <property type="match status" value="1"/>
</dbReference>